<organism evidence="2 3">
    <name type="scientific">Clostridium saudiense</name>
    <dbReference type="NCBI Taxonomy" id="1414720"/>
    <lineage>
        <taxon>Bacteria</taxon>
        <taxon>Bacillati</taxon>
        <taxon>Bacillota</taxon>
        <taxon>Clostridia</taxon>
        <taxon>Eubacteriales</taxon>
        <taxon>Clostridiaceae</taxon>
        <taxon>Clostridium</taxon>
    </lineage>
</organism>
<proteinExistence type="predicted"/>
<dbReference type="Proteomes" id="UP000767334">
    <property type="component" value="Unassembled WGS sequence"/>
</dbReference>
<dbReference type="NCBIfam" id="TIGR03057">
    <property type="entry name" value="xxxLxxG_by_4"/>
    <property type="match status" value="2"/>
</dbReference>
<protein>
    <submittedName>
        <fullName evidence="2">Uncharacterized protein</fullName>
    </submittedName>
</protein>
<evidence type="ECO:0000313" key="3">
    <source>
        <dbReference type="Proteomes" id="UP000767334"/>
    </source>
</evidence>
<gene>
    <name evidence="2" type="ORF">H6A19_11130</name>
</gene>
<reference evidence="2 3" key="1">
    <citation type="journal article" date="2021" name="Sci. Rep.">
        <title>The distribution of antibiotic resistance genes in chicken gut microbiota commensals.</title>
        <authorList>
            <person name="Juricova H."/>
            <person name="Matiasovicova J."/>
            <person name="Kubasova T."/>
            <person name="Cejkova D."/>
            <person name="Rychlik I."/>
        </authorList>
    </citation>
    <scope>NUCLEOTIDE SEQUENCE [LARGE SCALE GENOMIC DNA]</scope>
    <source>
        <strain evidence="2 3">An435</strain>
    </source>
</reference>
<feature type="chain" id="PRO_5045637897" evidence="1">
    <location>
        <begin position="30"/>
        <end position="648"/>
    </location>
</feature>
<comment type="caution">
    <text evidence="2">The sequence shown here is derived from an EMBL/GenBank/DDBJ whole genome shotgun (WGS) entry which is preliminary data.</text>
</comment>
<keyword evidence="3" id="KW-1185">Reference proteome</keyword>
<dbReference type="InterPro" id="IPR023908">
    <property type="entry name" value="xxxLxxG_rpt"/>
</dbReference>
<dbReference type="Gene3D" id="1.10.287.950">
    <property type="entry name" value="Methyl-accepting chemotaxis protein"/>
    <property type="match status" value="2"/>
</dbReference>
<accession>A0ABS2FIR4</accession>
<dbReference type="RefSeq" id="WP_195964797.1">
    <property type="nucleotide sequence ID" value="NZ_JACJLL010000068.1"/>
</dbReference>
<sequence>MKKSKNKIIMIVLSATIMSNVLVPMSTLAATNNTNNEGKEEVIYINLNGNGEVDNVYAVNILGTKDIIDYGDYSDIRNMNTTDSLFYSNGKVTGTNSAEKLYYQGTLNEIEIPWNIKINYYLDGKEVNPDNLAGRTGALEIKISITQNEKCNSIFFENYALQSTLTLDSEKCTNIEADGATIANVGSDKQLSYIILPNKGKEIIIKADVKDFEMSSMAINGVKLGLTVDVDDKELLDKVTELTDAIDKLNSGAISVNDGTSSLNNGTTDLSSGVDSLNSGVTSLNDGILKIYAGLEELNSNSKNLTSGSSEVLNALNQISTALNNVDISTENISNLVSASSSIQNGINDLVSAITLLQENTNYDSYKAIMNTNGLNIDSLQSNNASTIEVINNQIVVLTETRDKLLASGLAIDDSQIVQIQTQINTFSQIITLIQGNMASISGTESYLNNVSIGVNEVLNGATTLQTKYDEFNSIIINLGDMLDGMVYNLSTLSSAINTLISEYSKLDSGINDYTNGVKTVLSGYSQIVIGSNNLVNGSSTLKSGAEKLSIGLSELYSGTTELSKGTTELNNQTSNLDIEVTEQINEMIDDLDGTSDEIVSFVSEQNINVDSVQFVIKTPVIENKNIIEDEEQEETLSFWEKLINLFK</sequence>
<feature type="signal peptide" evidence="1">
    <location>
        <begin position="1"/>
        <end position="29"/>
    </location>
</feature>
<dbReference type="EMBL" id="JACJLL010000068">
    <property type="protein sequence ID" value="MBM6819881.1"/>
    <property type="molecule type" value="Genomic_DNA"/>
</dbReference>
<evidence type="ECO:0000256" key="1">
    <source>
        <dbReference type="SAM" id="SignalP"/>
    </source>
</evidence>
<name>A0ABS2FIR4_9CLOT</name>
<keyword evidence="1" id="KW-0732">Signal</keyword>
<evidence type="ECO:0000313" key="2">
    <source>
        <dbReference type="EMBL" id="MBM6819881.1"/>
    </source>
</evidence>